<reference evidence="2 3" key="1">
    <citation type="journal article" date="2019" name="Int. J. Syst. Evol. Microbiol.">
        <title>The Global Catalogue of Microorganisms (GCM) 10K type strain sequencing project: providing services to taxonomists for standard genome sequencing and annotation.</title>
        <authorList>
            <consortium name="The Broad Institute Genomics Platform"/>
            <consortium name="The Broad Institute Genome Sequencing Center for Infectious Disease"/>
            <person name="Wu L."/>
            <person name="Ma J."/>
        </authorList>
    </citation>
    <scope>NUCLEOTIDE SEQUENCE [LARGE SCALE GENOMIC DNA]</scope>
    <source>
        <strain evidence="2 3">JCM 9933</strain>
    </source>
</reference>
<feature type="region of interest" description="Disordered" evidence="1">
    <location>
        <begin position="63"/>
        <end position="98"/>
    </location>
</feature>
<sequence>MPWKRAWPPRPVGGSSRGWRRARVRGSGGRAPEAWRWEEVRAELDAGRLTLAAAEAFARAAEADGLAPKAGPASASAEAPPGPAQDAALGHTGGGRIR</sequence>
<accession>A0ABN1EJ85</accession>
<evidence type="ECO:0000313" key="2">
    <source>
        <dbReference type="EMBL" id="GAA0567747.1"/>
    </source>
</evidence>
<dbReference type="EMBL" id="BAAAFZ010000004">
    <property type="protein sequence ID" value="GAA0567747.1"/>
    <property type="molecule type" value="Genomic_DNA"/>
</dbReference>
<proteinExistence type="predicted"/>
<evidence type="ECO:0000256" key="1">
    <source>
        <dbReference type="SAM" id="MobiDB-lite"/>
    </source>
</evidence>
<keyword evidence="3" id="KW-1185">Reference proteome</keyword>
<evidence type="ECO:0000313" key="3">
    <source>
        <dbReference type="Proteomes" id="UP001501588"/>
    </source>
</evidence>
<organism evidence="2 3">
    <name type="scientific">Craurococcus roseus</name>
    <dbReference type="NCBI Taxonomy" id="77585"/>
    <lineage>
        <taxon>Bacteria</taxon>
        <taxon>Pseudomonadati</taxon>
        <taxon>Pseudomonadota</taxon>
        <taxon>Alphaproteobacteria</taxon>
        <taxon>Acetobacterales</taxon>
        <taxon>Acetobacteraceae</taxon>
        <taxon>Craurococcus</taxon>
    </lineage>
</organism>
<name>A0ABN1EJ85_9PROT</name>
<dbReference type="Proteomes" id="UP001501588">
    <property type="component" value="Unassembled WGS sequence"/>
</dbReference>
<feature type="region of interest" description="Disordered" evidence="1">
    <location>
        <begin position="1"/>
        <end position="32"/>
    </location>
</feature>
<gene>
    <name evidence="2" type="ORF">GCM10009416_02240</name>
</gene>
<comment type="caution">
    <text evidence="2">The sequence shown here is derived from an EMBL/GenBank/DDBJ whole genome shotgun (WGS) entry which is preliminary data.</text>
</comment>
<feature type="compositionally biased region" description="Low complexity" evidence="1">
    <location>
        <begin position="63"/>
        <end position="79"/>
    </location>
</feature>
<protein>
    <submittedName>
        <fullName evidence="2">Uncharacterized protein</fullName>
    </submittedName>
</protein>